<dbReference type="Proteomes" id="UP000198211">
    <property type="component" value="Unassembled WGS sequence"/>
</dbReference>
<evidence type="ECO:0000313" key="1">
    <source>
        <dbReference type="EMBL" id="OWZ19571.1"/>
    </source>
</evidence>
<comment type="caution">
    <text evidence="1">The sequence shown here is derived from an EMBL/GenBank/DDBJ whole genome shotgun (WGS) entry which is preliminary data.</text>
</comment>
<protein>
    <submittedName>
        <fullName evidence="1">Uncharacterized protein</fullName>
    </submittedName>
</protein>
<keyword evidence="2" id="KW-1185">Reference proteome</keyword>
<accession>A0A225WPL2</accession>
<sequence>MATTIHFALYKANVLETSWCVYGKIFSSAQGGHYDVECVTTGRWGDMGMLATQQGLGPVELRVVMGDAQSETGTYVERSLCVARVTTA</sequence>
<dbReference type="AlphaFoldDB" id="A0A225WPL2"/>
<proteinExistence type="predicted"/>
<name>A0A225WPL2_9STRA</name>
<evidence type="ECO:0000313" key="2">
    <source>
        <dbReference type="Proteomes" id="UP000198211"/>
    </source>
</evidence>
<dbReference type="EMBL" id="NBNE01000427">
    <property type="protein sequence ID" value="OWZ19571.1"/>
    <property type="molecule type" value="Genomic_DNA"/>
</dbReference>
<gene>
    <name evidence="1" type="ORF">PHMEG_0006170</name>
</gene>
<reference evidence="2" key="1">
    <citation type="submission" date="2017-03" db="EMBL/GenBank/DDBJ databases">
        <title>Phytopthora megakarya and P. palmivora, two closely related causual agents of cacao black pod achieved similar genome size and gene model numbers by different mechanisms.</title>
        <authorList>
            <person name="Ali S."/>
            <person name="Shao J."/>
            <person name="Larry D.J."/>
            <person name="Kronmiller B."/>
            <person name="Shen D."/>
            <person name="Strem M.D."/>
            <person name="Melnick R.L."/>
            <person name="Guiltinan M.J."/>
            <person name="Tyler B.M."/>
            <person name="Meinhardt L.W."/>
            <person name="Bailey B.A."/>
        </authorList>
    </citation>
    <scope>NUCLEOTIDE SEQUENCE [LARGE SCALE GENOMIC DNA]</scope>
    <source>
        <strain evidence="2">zdho120</strain>
    </source>
</reference>
<organism evidence="1 2">
    <name type="scientific">Phytophthora megakarya</name>
    <dbReference type="NCBI Taxonomy" id="4795"/>
    <lineage>
        <taxon>Eukaryota</taxon>
        <taxon>Sar</taxon>
        <taxon>Stramenopiles</taxon>
        <taxon>Oomycota</taxon>
        <taxon>Peronosporomycetes</taxon>
        <taxon>Peronosporales</taxon>
        <taxon>Peronosporaceae</taxon>
        <taxon>Phytophthora</taxon>
    </lineage>
</organism>